<comment type="caution">
    <text evidence="2">The sequence shown here is derived from an EMBL/GenBank/DDBJ whole genome shotgun (WGS) entry which is preliminary data.</text>
</comment>
<evidence type="ECO:0000313" key="2">
    <source>
        <dbReference type="EMBL" id="TKR70189.1"/>
    </source>
</evidence>
<evidence type="ECO:0000256" key="1">
    <source>
        <dbReference type="SAM" id="SignalP"/>
    </source>
</evidence>
<feature type="signal peptide" evidence="1">
    <location>
        <begin position="1"/>
        <end position="19"/>
    </location>
</feature>
<sequence length="103" mass="11558">MNPILALLLLVAFVNQGSAETCPRCTALIRAFHNYCPPQEYANNCGDGLRNLRSYCWEYTECAGMQFCRDVDSGNVGQLISDIQWMTESVLCDKYGMCVCCHC</sequence>
<evidence type="ECO:0008006" key="4">
    <source>
        <dbReference type="Google" id="ProtNLM"/>
    </source>
</evidence>
<dbReference type="EMBL" id="AZBU02000007">
    <property type="protein sequence ID" value="TKR70189.1"/>
    <property type="molecule type" value="Genomic_DNA"/>
</dbReference>
<feature type="chain" id="PRO_5020669189" description="Saposin B-type domain-containing protein" evidence="1">
    <location>
        <begin position="20"/>
        <end position="103"/>
    </location>
</feature>
<evidence type="ECO:0000313" key="3">
    <source>
        <dbReference type="Proteomes" id="UP000298663"/>
    </source>
</evidence>
<gene>
    <name evidence="2" type="ORF">L596_022241</name>
</gene>
<protein>
    <recommendedName>
        <fullName evidence="4">Saposin B-type domain-containing protein</fullName>
    </recommendedName>
</protein>
<dbReference type="Proteomes" id="UP000298663">
    <property type="component" value="Unassembled WGS sequence"/>
</dbReference>
<name>A0A4U5ML42_STECR</name>
<keyword evidence="1" id="KW-0732">Signal</keyword>
<organism evidence="2 3">
    <name type="scientific">Steinernema carpocapsae</name>
    <name type="common">Entomopathogenic nematode</name>
    <dbReference type="NCBI Taxonomy" id="34508"/>
    <lineage>
        <taxon>Eukaryota</taxon>
        <taxon>Metazoa</taxon>
        <taxon>Ecdysozoa</taxon>
        <taxon>Nematoda</taxon>
        <taxon>Chromadorea</taxon>
        <taxon>Rhabditida</taxon>
        <taxon>Tylenchina</taxon>
        <taxon>Panagrolaimomorpha</taxon>
        <taxon>Strongyloidoidea</taxon>
        <taxon>Steinernematidae</taxon>
        <taxon>Steinernema</taxon>
    </lineage>
</organism>
<accession>A0A4U5ML42</accession>
<proteinExistence type="predicted"/>
<reference evidence="2 3" key="2">
    <citation type="journal article" date="2019" name="G3 (Bethesda)">
        <title>Hybrid Assembly of the Genome of the Entomopathogenic Nematode Steinernema carpocapsae Identifies the X-Chromosome.</title>
        <authorList>
            <person name="Serra L."/>
            <person name="Macchietto M."/>
            <person name="Macias-Munoz A."/>
            <person name="McGill C.J."/>
            <person name="Rodriguez I.M."/>
            <person name="Rodriguez B."/>
            <person name="Murad R."/>
            <person name="Mortazavi A."/>
        </authorList>
    </citation>
    <scope>NUCLEOTIDE SEQUENCE [LARGE SCALE GENOMIC DNA]</scope>
    <source>
        <strain evidence="2 3">ALL</strain>
    </source>
</reference>
<dbReference type="AlphaFoldDB" id="A0A4U5ML42"/>
<keyword evidence="3" id="KW-1185">Reference proteome</keyword>
<reference evidence="2 3" key="1">
    <citation type="journal article" date="2015" name="Genome Biol.">
        <title>Comparative genomics of Steinernema reveals deeply conserved gene regulatory networks.</title>
        <authorList>
            <person name="Dillman A.R."/>
            <person name="Macchietto M."/>
            <person name="Porter C.F."/>
            <person name="Rogers A."/>
            <person name="Williams B."/>
            <person name="Antoshechkin I."/>
            <person name="Lee M.M."/>
            <person name="Goodwin Z."/>
            <person name="Lu X."/>
            <person name="Lewis E.E."/>
            <person name="Goodrich-Blair H."/>
            <person name="Stock S.P."/>
            <person name="Adams B.J."/>
            <person name="Sternberg P.W."/>
            <person name="Mortazavi A."/>
        </authorList>
    </citation>
    <scope>NUCLEOTIDE SEQUENCE [LARGE SCALE GENOMIC DNA]</scope>
    <source>
        <strain evidence="2 3">ALL</strain>
    </source>
</reference>